<evidence type="ECO:0000256" key="6">
    <source>
        <dbReference type="ARBA" id="ARBA00023004"/>
    </source>
</evidence>
<dbReference type="InterPro" id="IPR036942">
    <property type="entry name" value="Beta-barrel_TonB_sf"/>
</dbReference>
<evidence type="ECO:0000256" key="2">
    <source>
        <dbReference type="ARBA" id="ARBA00022448"/>
    </source>
</evidence>
<protein>
    <submittedName>
        <fullName evidence="15">TonB-dependent receptor</fullName>
    </submittedName>
</protein>
<proteinExistence type="inferred from homology"/>
<evidence type="ECO:0000313" key="15">
    <source>
        <dbReference type="EMBL" id="MXO51211.1"/>
    </source>
</evidence>
<keyword evidence="5 11" id="KW-0812">Transmembrane</keyword>
<keyword evidence="16" id="KW-1185">Reference proteome</keyword>
<dbReference type="PANTHER" id="PTHR32552:SF81">
    <property type="entry name" value="TONB-DEPENDENT OUTER MEMBRANE RECEPTOR"/>
    <property type="match status" value="1"/>
</dbReference>
<organism evidence="15 16">
    <name type="scientific">Qipengyuania gaetbuli</name>
    <dbReference type="NCBI Taxonomy" id="266952"/>
    <lineage>
        <taxon>Bacteria</taxon>
        <taxon>Pseudomonadati</taxon>
        <taxon>Pseudomonadota</taxon>
        <taxon>Alphaproteobacteria</taxon>
        <taxon>Sphingomonadales</taxon>
        <taxon>Erythrobacteraceae</taxon>
        <taxon>Qipengyuania</taxon>
    </lineage>
</organism>
<dbReference type="Pfam" id="PF00593">
    <property type="entry name" value="TonB_dep_Rec_b-barrel"/>
    <property type="match status" value="1"/>
</dbReference>
<evidence type="ECO:0000256" key="5">
    <source>
        <dbReference type="ARBA" id="ARBA00022692"/>
    </source>
</evidence>
<keyword evidence="8 12" id="KW-0798">TonB box</keyword>
<evidence type="ECO:0000256" key="8">
    <source>
        <dbReference type="ARBA" id="ARBA00023077"/>
    </source>
</evidence>
<dbReference type="InterPro" id="IPR037066">
    <property type="entry name" value="Plug_dom_sf"/>
</dbReference>
<keyword evidence="9 11" id="KW-0472">Membrane</keyword>
<dbReference type="SUPFAM" id="SSF56935">
    <property type="entry name" value="Porins"/>
    <property type="match status" value="1"/>
</dbReference>
<comment type="caution">
    <text evidence="15">The sequence shown here is derived from an EMBL/GenBank/DDBJ whole genome shotgun (WGS) entry which is preliminary data.</text>
</comment>
<dbReference type="InterPro" id="IPR012910">
    <property type="entry name" value="Plug_dom"/>
</dbReference>
<keyword evidence="15" id="KW-0675">Receptor</keyword>
<feature type="domain" description="TonB-dependent receptor plug" evidence="14">
    <location>
        <begin position="47"/>
        <end position="159"/>
    </location>
</feature>
<comment type="similarity">
    <text evidence="11 12">Belongs to the TonB-dependent receptor family.</text>
</comment>
<dbReference type="PROSITE" id="PS52016">
    <property type="entry name" value="TONB_DEPENDENT_REC_3"/>
    <property type="match status" value="1"/>
</dbReference>
<evidence type="ECO:0000259" key="14">
    <source>
        <dbReference type="Pfam" id="PF07715"/>
    </source>
</evidence>
<evidence type="ECO:0000256" key="7">
    <source>
        <dbReference type="ARBA" id="ARBA00023065"/>
    </source>
</evidence>
<comment type="subcellular location">
    <subcellularLocation>
        <location evidence="1 11">Cell outer membrane</location>
        <topology evidence="1 11">Multi-pass membrane protein</topology>
    </subcellularLocation>
</comment>
<keyword evidence="6" id="KW-0408">Iron</keyword>
<dbReference type="Pfam" id="PF07715">
    <property type="entry name" value="Plug"/>
    <property type="match status" value="1"/>
</dbReference>
<dbReference type="Gene3D" id="2.40.170.20">
    <property type="entry name" value="TonB-dependent receptor, beta-barrel domain"/>
    <property type="match status" value="1"/>
</dbReference>
<evidence type="ECO:0000313" key="16">
    <source>
        <dbReference type="Proteomes" id="UP000444185"/>
    </source>
</evidence>
<evidence type="ECO:0000256" key="3">
    <source>
        <dbReference type="ARBA" id="ARBA00022452"/>
    </source>
</evidence>
<sequence>MGRGLFFTGGLLLAIPGTLQAQDETRRDAGDRDEIIVTGERVPRPDLETASSVAVFTPAQIEATAADRLDQILALVPNIQPGSGEEGPAIRGQDSTGQLRNLFAFLGGARPRVTLQVDGRPVSFYEFISGTQSAWDLKQVEVFRSPQTTTQGRNSIAGAIFVETADPTREWEGRARVMAGNIGMRQVSAAVSGPIAGDELAFRLSGDLHLGRVANEMTDGIDGAELEHDDYGTARLKLLYQPAFLPRARLETTIAYSQSQSPQFEGASPPFSDRRLPVPNQMIGVMKVRATSLTTRAEYEIEPGLTSSLTLSYGDALLQRFGLPGLGRTRAEVDDFTIEPTLLWQRPGEFSLLLGANRSSIDQQQTINISGFGLGTGTFDDEQDSLGLFGEASWHLIPSLSLTGGLRYETDRQVRVGGIGGIVLDYDETFSAWLPKLSVAWEPSENLTLGLVAQRAFNPGGTTISLARRAADDFDAEKLWNYEAFSRARFAGGKATLAANLFYADIENAQRPQLVPIILPNGVPTQATEFSNAPKAHSYGLEAELGWKLLANLSVRAGIGLLETEVDRTEQPVDPTLGKSFQRSPGLSLSGAIDWRPVEPLQLSAQVRHQSGYFSDDANTEALRIGASTIVDTRASYDFGRVQLVAYARNLLDRFTVTNLFNPNFASTGRPREIAIGVEASF</sequence>
<keyword evidence="10 11" id="KW-0998">Cell outer membrane</keyword>
<keyword evidence="7" id="KW-0406">Ion transport</keyword>
<dbReference type="GO" id="GO:0006826">
    <property type="term" value="P:iron ion transport"/>
    <property type="evidence" value="ECO:0007669"/>
    <property type="project" value="UniProtKB-KW"/>
</dbReference>
<dbReference type="RefSeq" id="WP_160607786.1">
    <property type="nucleotide sequence ID" value="NZ_WTYF01000004.1"/>
</dbReference>
<feature type="domain" description="TonB-dependent receptor-like beta-barrel" evidence="13">
    <location>
        <begin position="257"/>
        <end position="651"/>
    </location>
</feature>
<evidence type="ECO:0000256" key="12">
    <source>
        <dbReference type="RuleBase" id="RU003357"/>
    </source>
</evidence>
<dbReference type="OrthoDB" id="9760333at2"/>
<dbReference type="AlphaFoldDB" id="A0A844XZG4"/>
<keyword evidence="2 11" id="KW-0813">Transport</keyword>
<dbReference type="InterPro" id="IPR000531">
    <property type="entry name" value="Beta-barrel_TonB"/>
</dbReference>
<dbReference type="Gene3D" id="2.170.130.10">
    <property type="entry name" value="TonB-dependent receptor, plug domain"/>
    <property type="match status" value="1"/>
</dbReference>
<accession>A0A844XZG4</accession>
<evidence type="ECO:0000256" key="9">
    <source>
        <dbReference type="ARBA" id="ARBA00023136"/>
    </source>
</evidence>
<evidence type="ECO:0000256" key="1">
    <source>
        <dbReference type="ARBA" id="ARBA00004571"/>
    </source>
</evidence>
<evidence type="ECO:0000256" key="4">
    <source>
        <dbReference type="ARBA" id="ARBA00022496"/>
    </source>
</evidence>
<keyword evidence="4" id="KW-0410">Iron transport</keyword>
<evidence type="ECO:0000259" key="13">
    <source>
        <dbReference type="Pfam" id="PF00593"/>
    </source>
</evidence>
<dbReference type="PANTHER" id="PTHR32552">
    <property type="entry name" value="FERRICHROME IRON RECEPTOR-RELATED"/>
    <property type="match status" value="1"/>
</dbReference>
<dbReference type="EMBL" id="WTYF01000004">
    <property type="protein sequence ID" value="MXO51211.1"/>
    <property type="molecule type" value="Genomic_DNA"/>
</dbReference>
<evidence type="ECO:0000256" key="10">
    <source>
        <dbReference type="ARBA" id="ARBA00023237"/>
    </source>
</evidence>
<dbReference type="GO" id="GO:0009279">
    <property type="term" value="C:cell outer membrane"/>
    <property type="evidence" value="ECO:0007669"/>
    <property type="project" value="UniProtKB-SubCell"/>
</dbReference>
<dbReference type="Proteomes" id="UP000444185">
    <property type="component" value="Unassembled WGS sequence"/>
</dbReference>
<name>A0A844XZG4_9SPHN</name>
<gene>
    <name evidence="15" type="ORF">GRI42_07825</name>
</gene>
<reference evidence="15 16" key="1">
    <citation type="submission" date="2019-12" db="EMBL/GenBank/DDBJ databases">
        <title>Genomic-based taxomic classification of the family Erythrobacteraceae.</title>
        <authorList>
            <person name="Xu L."/>
        </authorList>
    </citation>
    <scope>NUCLEOTIDE SEQUENCE [LARGE SCALE GENOMIC DNA]</scope>
    <source>
        <strain evidence="15 16">DSM 16225</strain>
    </source>
</reference>
<dbReference type="InterPro" id="IPR039426">
    <property type="entry name" value="TonB-dep_rcpt-like"/>
</dbReference>
<keyword evidence="3 11" id="KW-1134">Transmembrane beta strand</keyword>
<evidence type="ECO:0000256" key="11">
    <source>
        <dbReference type="PROSITE-ProRule" id="PRU01360"/>
    </source>
</evidence>